<comment type="caution">
    <text evidence="3">The sequence shown here is derived from an EMBL/GenBank/DDBJ whole genome shotgun (WGS) entry which is preliminary data.</text>
</comment>
<feature type="compositionally biased region" description="Basic and acidic residues" evidence="1">
    <location>
        <begin position="81"/>
        <end position="90"/>
    </location>
</feature>
<organism evidence="3 4">
    <name type="scientific">Amycolatopsis dongchuanensis</name>
    <dbReference type="NCBI Taxonomy" id="1070866"/>
    <lineage>
        <taxon>Bacteria</taxon>
        <taxon>Bacillati</taxon>
        <taxon>Actinomycetota</taxon>
        <taxon>Actinomycetes</taxon>
        <taxon>Pseudonocardiales</taxon>
        <taxon>Pseudonocardiaceae</taxon>
        <taxon>Amycolatopsis</taxon>
    </lineage>
</organism>
<reference evidence="4" key="1">
    <citation type="journal article" date="2019" name="Int. J. Syst. Evol. Microbiol.">
        <title>The Global Catalogue of Microorganisms (GCM) 10K type strain sequencing project: providing services to taxonomists for standard genome sequencing and annotation.</title>
        <authorList>
            <consortium name="The Broad Institute Genomics Platform"/>
            <consortium name="The Broad Institute Genome Sequencing Center for Infectious Disease"/>
            <person name="Wu L."/>
            <person name="Ma J."/>
        </authorList>
    </citation>
    <scope>NUCLEOTIDE SEQUENCE [LARGE SCALE GENOMIC DNA]</scope>
    <source>
        <strain evidence="4">JCM 18054</strain>
    </source>
</reference>
<name>A0ABP9QXA4_9PSEU</name>
<sequence>MLTKLLTIASLASAVVLTAAGAAYAADPWGNVDCGQTSYTGCQLGAGEGGSSGPERPARPNHSGTQGNHGNDAESPQPGDRITDAPKDAADCSYVRSDYQPPASGTTNVSHRPNPGSGGTTLVAYRPAAAQFIQQGGQPGGAWYVWRCSGPGTADALYRLPVWIPDGQAPGAPALPSPQELAQQAYNQLRLPSPGIRANPVGDQLVNLPTWLWIDGSTFGPQSATASVPGVSVTATATPQTVTWNLGDGTSVTCRGAGTPFPSGGDPVASSPDCGHTYKRSSLGRPGNAFPVSATVHWSVTWSGAGQGGTFPGLTTAGTSSFVVLESQALNRN</sequence>
<protein>
    <submittedName>
        <fullName evidence="3">ATP/GTP-binding protein</fullName>
    </submittedName>
</protein>
<evidence type="ECO:0000313" key="3">
    <source>
        <dbReference type="EMBL" id="GAA5169080.1"/>
    </source>
</evidence>
<keyword evidence="4" id="KW-1185">Reference proteome</keyword>
<keyword evidence="2" id="KW-0732">Signal</keyword>
<feature type="chain" id="PRO_5047286422" evidence="2">
    <location>
        <begin position="26"/>
        <end position="333"/>
    </location>
</feature>
<feature type="signal peptide" evidence="2">
    <location>
        <begin position="1"/>
        <end position="25"/>
    </location>
</feature>
<evidence type="ECO:0000313" key="4">
    <source>
        <dbReference type="Proteomes" id="UP001500192"/>
    </source>
</evidence>
<dbReference type="EMBL" id="BAABIB010000084">
    <property type="protein sequence ID" value="GAA5169080.1"/>
    <property type="molecule type" value="Genomic_DNA"/>
</dbReference>
<proteinExistence type="predicted"/>
<gene>
    <name evidence="3" type="ORF">GCM10023214_45680</name>
</gene>
<accession>A0ABP9QXA4</accession>
<evidence type="ECO:0000256" key="1">
    <source>
        <dbReference type="SAM" id="MobiDB-lite"/>
    </source>
</evidence>
<feature type="region of interest" description="Disordered" evidence="1">
    <location>
        <begin position="45"/>
        <end position="119"/>
    </location>
</feature>
<dbReference type="Proteomes" id="UP001500192">
    <property type="component" value="Unassembled WGS sequence"/>
</dbReference>
<evidence type="ECO:0000256" key="2">
    <source>
        <dbReference type="SAM" id="SignalP"/>
    </source>
</evidence>